<dbReference type="Gene3D" id="3.40.50.300">
    <property type="entry name" value="P-loop containing nucleotide triphosphate hydrolases"/>
    <property type="match status" value="2"/>
</dbReference>
<gene>
    <name evidence="3" type="ORF">JM93_03861</name>
</gene>
<feature type="domain" description="UvrD-like helicase C-terminal" evidence="2">
    <location>
        <begin position="519"/>
        <end position="566"/>
    </location>
</feature>
<evidence type="ECO:0000259" key="2">
    <source>
        <dbReference type="Pfam" id="PF13538"/>
    </source>
</evidence>
<evidence type="ECO:0000256" key="1">
    <source>
        <dbReference type="ARBA" id="ARBA00034923"/>
    </source>
</evidence>
<dbReference type="PANTHER" id="PTHR11070">
    <property type="entry name" value="UVRD / RECB / PCRA DNA HELICASE FAMILY MEMBER"/>
    <property type="match status" value="1"/>
</dbReference>
<dbReference type="AlphaFoldDB" id="A0A562SKR9"/>
<keyword evidence="4" id="KW-1185">Reference proteome</keyword>
<proteinExistence type="predicted"/>
<comment type="caution">
    <text evidence="3">The sequence shown here is derived from an EMBL/GenBank/DDBJ whole genome shotgun (WGS) entry which is preliminary data.</text>
</comment>
<keyword evidence="3" id="KW-0347">Helicase</keyword>
<evidence type="ECO:0000313" key="4">
    <source>
        <dbReference type="Proteomes" id="UP000320593"/>
    </source>
</evidence>
<dbReference type="Pfam" id="PF13245">
    <property type="entry name" value="AAA_19"/>
    <property type="match status" value="1"/>
</dbReference>
<keyword evidence="3" id="KW-0547">Nucleotide-binding</keyword>
<dbReference type="EMBL" id="VLLF01000010">
    <property type="protein sequence ID" value="TWI81899.1"/>
    <property type="molecule type" value="Genomic_DNA"/>
</dbReference>
<dbReference type="PANTHER" id="PTHR11070:SF2">
    <property type="entry name" value="ATP-DEPENDENT DNA HELICASE SRS2"/>
    <property type="match status" value="1"/>
</dbReference>
<dbReference type="GO" id="GO:0043138">
    <property type="term" value="F:3'-5' DNA helicase activity"/>
    <property type="evidence" value="ECO:0007669"/>
    <property type="project" value="TreeGrafter"/>
</dbReference>
<dbReference type="GO" id="GO:0000725">
    <property type="term" value="P:recombinational repair"/>
    <property type="evidence" value="ECO:0007669"/>
    <property type="project" value="TreeGrafter"/>
</dbReference>
<dbReference type="OrthoDB" id="7066673at2"/>
<keyword evidence="3" id="KW-0378">Hydrolase</keyword>
<dbReference type="GO" id="GO:0005524">
    <property type="term" value="F:ATP binding"/>
    <property type="evidence" value="ECO:0007669"/>
    <property type="project" value="InterPro"/>
</dbReference>
<reference evidence="3 4" key="1">
    <citation type="submission" date="2019-07" db="EMBL/GenBank/DDBJ databases">
        <title>Genomic Encyclopedia of Archaeal and Bacterial Type Strains, Phase II (KMG-II): from individual species to whole genera.</title>
        <authorList>
            <person name="Goeker M."/>
        </authorList>
    </citation>
    <scope>NUCLEOTIDE SEQUENCE [LARGE SCALE GENOMIC DNA]</scope>
    <source>
        <strain evidence="3 4">ATCC BAA-252</strain>
    </source>
</reference>
<dbReference type="RefSeq" id="WP_145346529.1">
    <property type="nucleotide sequence ID" value="NZ_SMLY01000072.1"/>
</dbReference>
<dbReference type="InterPro" id="IPR000212">
    <property type="entry name" value="DNA_helicase_UvrD/REP"/>
</dbReference>
<dbReference type="Pfam" id="PF13538">
    <property type="entry name" value="UvrD_C_2"/>
    <property type="match status" value="1"/>
</dbReference>
<dbReference type="InterPro" id="IPR027785">
    <property type="entry name" value="UvrD-like_helicase_C"/>
</dbReference>
<dbReference type="Proteomes" id="UP000320593">
    <property type="component" value="Unassembled WGS sequence"/>
</dbReference>
<dbReference type="InterPro" id="IPR027417">
    <property type="entry name" value="P-loop_NTPase"/>
</dbReference>
<accession>A0A562SKR9</accession>
<organism evidence="3 4">
    <name type="scientific">Roseibium hamelinense</name>
    <dbReference type="NCBI Taxonomy" id="150831"/>
    <lineage>
        <taxon>Bacteria</taxon>
        <taxon>Pseudomonadati</taxon>
        <taxon>Pseudomonadota</taxon>
        <taxon>Alphaproteobacteria</taxon>
        <taxon>Hyphomicrobiales</taxon>
        <taxon>Stappiaceae</taxon>
        <taxon>Roseibium</taxon>
    </lineage>
</organism>
<dbReference type="SUPFAM" id="SSF52540">
    <property type="entry name" value="P-loop containing nucleoside triphosphate hydrolases"/>
    <property type="match status" value="1"/>
</dbReference>
<dbReference type="GO" id="GO:0003677">
    <property type="term" value="F:DNA binding"/>
    <property type="evidence" value="ECO:0007669"/>
    <property type="project" value="InterPro"/>
</dbReference>
<sequence>MTSSFFFLQTEKNEENQQLLDVLEEWASSEKKQIYVVDRPLGDEKYEYGHEGHVIILAPGRKICLVNFGEADDDFEEFVEDFIEDLGSISDKYNYKDSIGRPRKWRDQLIWEVPDGHSLDIDAYVEESFISDPSKRRVSELLISLITGSINDIERTRSDVPDNLLDKVKKKIILFDGDQTRFIYQQIDKKSVHIQGLSGTGKTELLLHKLRDIYVKNPSAKIVLTCHNRILAYSLQKRIPEFFNFMRVEQQIEWNKRLWCMHAWGSQSNPNSGTYRYICSHFDIPFFTFGDGSFDLACKRAIKAIEEKKKDTFAFDYILIDESQDFPQSFIDLCEVSAREYVVVAGDVFQSIFDAKIRPSISPDFLLSKCYRTDPRALMFAHSLGMGLFEKRKLRWLEDDEWSTCGYLVETNPDKSFYRLRREPLRRFEDISNSDFDSVAIIEEDTESDQEVADLVIKAINEICEEHPTTTPDDIGIILVDSGRTIYRLADKLEQLIPRKTGWPVNKAFETKMRTAGSIFISNRNNVKGLEFPFVICVSRRINRSYPYRNSLYMTLTRSFLKSYLILSSSQDEDMMSQIRYGLSIINEKGFIEAQPPTEEERSEIMTTITQANVKASFFDLCENIFDELEVLPIFRKELRKVVTATSGEDFDRDEVLEIARFNYTKMLKKEG</sequence>
<keyword evidence="3" id="KW-0067">ATP-binding</keyword>
<name>A0A562SKR9_9HYPH</name>
<protein>
    <recommendedName>
        <fullName evidence="1">DNA 3'-5' helicase II</fullName>
    </recommendedName>
</protein>
<evidence type="ECO:0000313" key="3">
    <source>
        <dbReference type="EMBL" id="TWI81899.1"/>
    </source>
</evidence>